<dbReference type="InterPro" id="IPR001464">
    <property type="entry name" value="Annexin"/>
</dbReference>
<dbReference type="SUPFAM" id="SSF47874">
    <property type="entry name" value="Annexin"/>
    <property type="match status" value="1"/>
</dbReference>
<evidence type="ECO:0000256" key="4">
    <source>
        <dbReference type="RuleBase" id="RU003540"/>
    </source>
</evidence>
<dbReference type="PROSITE" id="PS51897">
    <property type="entry name" value="ANNEXIN_2"/>
    <property type="match status" value="4"/>
</dbReference>
<keyword evidence="3 4" id="KW-0041">Annexin</keyword>
<dbReference type="InterPro" id="IPR037104">
    <property type="entry name" value="Annexin_sf"/>
</dbReference>
<dbReference type="Pfam" id="PF00191">
    <property type="entry name" value="Annexin"/>
    <property type="match status" value="4"/>
</dbReference>
<keyword evidence="4" id="KW-0111">Calcium/phospholipid-binding</keyword>
<dbReference type="Proteomes" id="UP000887575">
    <property type="component" value="Unassembled WGS sequence"/>
</dbReference>
<dbReference type="SMART" id="SM00335">
    <property type="entry name" value="ANX"/>
    <property type="match status" value="4"/>
</dbReference>
<dbReference type="FunFam" id="1.10.220.10:FF:000001">
    <property type="entry name" value="Annexin"/>
    <property type="match status" value="1"/>
</dbReference>
<dbReference type="GO" id="GO:0001786">
    <property type="term" value="F:phosphatidylserine binding"/>
    <property type="evidence" value="ECO:0007669"/>
    <property type="project" value="TreeGrafter"/>
</dbReference>
<dbReference type="GO" id="GO:0005544">
    <property type="term" value="F:calcium-dependent phospholipid binding"/>
    <property type="evidence" value="ECO:0007669"/>
    <property type="project" value="UniProtKB-KW"/>
</dbReference>
<proteinExistence type="inferred from homology"/>
<dbReference type="PRINTS" id="PR00196">
    <property type="entry name" value="ANNEXIN"/>
</dbReference>
<dbReference type="PANTHER" id="PTHR10502:SF177">
    <property type="entry name" value="ANNEXIN B10"/>
    <property type="match status" value="1"/>
</dbReference>
<keyword evidence="5" id="KW-1185">Reference proteome</keyword>
<dbReference type="InterPro" id="IPR018502">
    <property type="entry name" value="Annexin_repeat"/>
</dbReference>
<reference evidence="6" key="1">
    <citation type="submission" date="2024-02" db="UniProtKB">
        <authorList>
            <consortium name="WormBaseParasite"/>
        </authorList>
    </citation>
    <scope>IDENTIFICATION</scope>
</reference>
<comment type="similarity">
    <text evidence="1 4">Belongs to the annexin family.</text>
</comment>
<dbReference type="InterPro" id="IPR018252">
    <property type="entry name" value="Annexin_repeat_CS"/>
</dbReference>
<name>A0AAF3EB05_9BILA</name>
<dbReference type="GO" id="GO:0005886">
    <property type="term" value="C:plasma membrane"/>
    <property type="evidence" value="ECO:0007669"/>
    <property type="project" value="TreeGrafter"/>
</dbReference>
<evidence type="ECO:0000313" key="5">
    <source>
        <dbReference type="Proteomes" id="UP000887575"/>
    </source>
</evidence>
<dbReference type="GO" id="GO:0005634">
    <property type="term" value="C:nucleus"/>
    <property type="evidence" value="ECO:0007669"/>
    <property type="project" value="TreeGrafter"/>
</dbReference>
<dbReference type="PROSITE" id="PS00223">
    <property type="entry name" value="ANNEXIN_1"/>
    <property type="match status" value="1"/>
</dbReference>
<keyword evidence="2 4" id="KW-0677">Repeat</keyword>
<comment type="domain">
    <text evidence="4">A pair of annexin repeats may form one binding site for calcium and phospholipid.</text>
</comment>
<keyword evidence="4" id="KW-0106">Calcium</keyword>
<dbReference type="GO" id="GO:0043395">
    <property type="term" value="F:heparan sulfate proteoglycan binding"/>
    <property type="evidence" value="ECO:0007669"/>
    <property type="project" value="TreeGrafter"/>
</dbReference>
<dbReference type="AlphaFoldDB" id="A0AAF3EB05"/>
<dbReference type="PANTHER" id="PTHR10502">
    <property type="entry name" value="ANNEXIN"/>
    <property type="match status" value="1"/>
</dbReference>
<evidence type="ECO:0000313" key="6">
    <source>
        <dbReference type="WBParaSite" id="MBELARI_LOCUS11111"/>
    </source>
</evidence>
<dbReference type="GO" id="GO:0005509">
    <property type="term" value="F:calcium ion binding"/>
    <property type="evidence" value="ECO:0007669"/>
    <property type="project" value="InterPro"/>
</dbReference>
<sequence>MAEGTIHPSATFDEERYVHEIHKALTAKQINHDAVIDYLVKISNAQRQMLRTPYKYHYQKDLEETLVKELKGDLENVIISLLQTPAKADAIALQKAVKGLGTDERALIELLTTRSNEEIEAARNTFYTTYNRTLEDAITADTSGDFRLFLLQLCRGARDQTTQIDSFAAKHIANELNTGVEKKEKFEKLKFLVETNPHQLQLIFSEYEKISGGKTFEKFLEKDFSSDAKDLVLALAQVARNKPLFFAQQINHAVKGFGAKHADLIRILVSRSEIDLDAIKVEYEKAFGKTLLDTIKSEAKGDYKNALVALVFGNRKN</sequence>
<dbReference type="GO" id="GO:0012506">
    <property type="term" value="C:vesicle membrane"/>
    <property type="evidence" value="ECO:0007669"/>
    <property type="project" value="TreeGrafter"/>
</dbReference>
<evidence type="ECO:0000256" key="2">
    <source>
        <dbReference type="ARBA" id="ARBA00022737"/>
    </source>
</evidence>
<dbReference type="GO" id="GO:0005737">
    <property type="term" value="C:cytoplasm"/>
    <property type="evidence" value="ECO:0007669"/>
    <property type="project" value="TreeGrafter"/>
</dbReference>
<organism evidence="5 6">
    <name type="scientific">Mesorhabditis belari</name>
    <dbReference type="NCBI Taxonomy" id="2138241"/>
    <lineage>
        <taxon>Eukaryota</taxon>
        <taxon>Metazoa</taxon>
        <taxon>Ecdysozoa</taxon>
        <taxon>Nematoda</taxon>
        <taxon>Chromadorea</taxon>
        <taxon>Rhabditida</taxon>
        <taxon>Rhabditina</taxon>
        <taxon>Rhabditomorpha</taxon>
        <taxon>Rhabditoidea</taxon>
        <taxon>Rhabditidae</taxon>
        <taxon>Mesorhabditinae</taxon>
        <taxon>Mesorhabditis</taxon>
    </lineage>
</organism>
<protein>
    <recommendedName>
        <fullName evidence="4">Annexin</fullName>
    </recommendedName>
</protein>
<evidence type="ECO:0000256" key="3">
    <source>
        <dbReference type="ARBA" id="ARBA00023216"/>
    </source>
</evidence>
<dbReference type="Gene3D" id="1.10.220.10">
    <property type="entry name" value="Annexin"/>
    <property type="match status" value="4"/>
</dbReference>
<evidence type="ECO:0000256" key="1">
    <source>
        <dbReference type="ARBA" id="ARBA00007831"/>
    </source>
</evidence>
<dbReference type="FunFam" id="1.10.220.10:FF:000003">
    <property type="entry name" value="Annexin"/>
    <property type="match status" value="1"/>
</dbReference>
<accession>A0AAF3EB05</accession>
<dbReference type="WBParaSite" id="MBELARI_LOCUS11111">
    <property type="protein sequence ID" value="MBELARI_LOCUS11111"/>
    <property type="gene ID" value="MBELARI_LOCUS11111"/>
</dbReference>